<keyword evidence="2" id="KW-1185">Reference proteome</keyword>
<organism evidence="1 2">
    <name type="scientific">Actinoplanes italicus</name>
    <dbReference type="NCBI Taxonomy" id="113567"/>
    <lineage>
        <taxon>Bacteria</taxon>
        <taxon>Bacillati</taxon>
        <taxon>Actinomycetota</taxon>
        <taxon>Actinomycetes</taxon>
        <taxon>Micromonosporales</taxon>
        <taxon>Micromonosporaceae</taxon>
        <taxon>Actinoplanes</taxon>
    </lineage>
</organism>
<dbReference type="Pfam" id="PF14430">
    <property type="entry name" value="Imm1"/>
    <property type="match status" value="1"/>
</dbReference>
<proteinExistence type="predicted"/>
<name>A0A2T0K5S7_9ACTN</name>
<dbReference type="OrthoDB" id="3694715at2"/>
<gene>
    <name evidence="1" type="ORF">CLV67_113149</name>
</gene>
<evidence type="ECO:0000313" key="2">
    <source>
        <dbReference type="Proteomes" id="UP000239415"/>
    </source>
</evidence>
<comment type="caution">
    <text evidence="1">The sequence shown here is derived from an EMBL/GenBank/DDBJ whole genome shotgun (WGS) entry which is preliminary data.</text>
</comment>
<dbReference type="EMBL" id="PVMZ01000013">
    <property type="protein sequence ID" value="PRX18315.1"/>
    <property type="molecule type" value="Genomic_DNA"/>
</dbReference>
<reference evidence="1 2" key="1">
    <citation type="submission" date="2018-03" db="EMBL/GenBank/DDBJ databases">
        <title>Genomic Encyclopedia of Archaeal and Bacterial Type Strains, Phase II (KMG-II): from individual species to whole genera.</title>
        <authorList>
            <person name="Goeker M."/>
        </authorList>
    </citation>
    <scope>NUCLEOTIDE SEQUENCE [LARGE SCALE GENOMIC DNA]</scope>
    <source>
        <strain evidence="1 2">DSM 43146</strain>
    </source>
</reference>
<accession>A0A2T0K5S7</accession>
<protein>
    <submittedName>
        <fullName evidence="1">Immunity protein Imm1 of predicted polymorphic toxin system</fullName>
    </submittedName>
</protein>
<dbReference type="Proteomes" id="UP000239415">
    <property type="component" value="Unassembled WGS sequence"/>
</dbReference>
<evidence type="ECO:0000313" key="1">
    <source>
        <dbReference type="EMBL" id="PRX18315.1"/>
    </source>
</evidence>
<dbReference type="RefSeq" id="WP_106323989.1">
    <property type="nucleotide sequence ID" value="NZ_BOMO01000101.1"/>
</dbReference>
<dbReference type="AlphaFoldDB" id="A0A2T0K5S7"/>
<dbReference type="InterPro" id="IPR025680">
    <property type="entry name" value="DddI"/>
</dbReference>
<sequence>MTPEPGGLDLFDRMLRRQTHWFPGFGAGDRVLLTGDSRLEVHVNTFTGYGGLIWYESHATADSPPCWISDASDPPDFDPMVIANDAPSTFDPRSLLPVTEVRAAVAEFCRTGARPRCVGWVPGNLDGRRDDEATDRFHGDTNEALRLAMVTDPVRLRVLGALRVLRMVPLLPTSDGSPAAAITGICEVRGGGADRPLDGPVRTLQRLDCTEYTLMAAVQVALDLAREDDPDALFRSVDFGTCAFWSVAHQAVLKSGLEPEERAWDLAREMRDAEEAARLMELRALLSGADPRKVFRRVRVQAAAPNTTTLSS</sequence>